<keyword evidence="3" id="KW-0804">Transcription</keyword>
<gene>
    <name evidence="5" type="ORF">DSM100238_0912</name>
</gene>
<evidence type="ECO:0000259" key="4">
    <source>
        <dbReference type="PROSITE" id="PS50932"/>
    </source>
</evidence>
<keyword evidence="2" id="KW-0238">DNA-binding</keyword>
<dbReference type="Pfam" id="PF13377">
    <property type="entry name" value="Peripla_BP_3"/>
    <property type="match status" value="1"/>
</dbReference>
<proteinExistence type="predicted"/>
<dbReference type="GO" id="GO:0000976">
    <property type="term" value="F:transcription cis-regulatory region binding"/>
    <property type="evidence" value="ECO:0007669"/>
    <property type="project" value="TreeGrafter"/>
</dbReference>
<feature type="domain" description="HTH lacI-type" evidence="4">
    <location>
        <begin position="11"/>
        <end position="65"/>
    </location>
</feature>
<dbReference type="AlphaFoldDB" id="A0A6A2V930"/>
<dbReference type="PANTHER" id="PTHR30146">
    <property type="entry name" value="LACI-RELATED TRANSCRIPTIONAL REPRESSOR"/>
    <property type="match status" value="1"/>
</dbReference>
<evidence type="ECO:0000256" key="2">
    <source>
        <dbReference type="ARBA" id="ARBA00023125"/>
    </source>
</evidence>
<name>A0A6A2V930_9BIFI</name>
<dbReference type="CDD" id="cd01392">
    <property type="entry name" value="HTH_LacI"/>
    <property type="match status" value="1"/>
</dbReference>
<keyword evidence="1" id="KW-0805">Transcription regulation</keyword>
<sequence>MASSHGKQNGASITNVAALADVSIATVSRVLSGRRTKDDDIARRVRKAARELNYSVNSAASALRSDVSNTIALSMPATSTLMAASVVTAISEAVSAAHMQLLVGIDSTAAAQHRRVKEFCRHPADGIIVLPCPHAGMSLTRGITTDTPIIQLLGSTNLLRHDWISIDNGASIELAVTHVVERGATSVAYLSDAVGSSDGAETLLAFQSSLNMLRVRADSAWITIDNGTVQRGFADTMRMFGGGTTADVPEAVICSSSDTAIGVLIALGQLSINVPGQVQVVSLQDNEAAASSSPALTSMRAPLQQMAAESLRLIANARANGTGAETDPRLGRHVMFPRRVIARESTREGTDESADA</sequence>
<dbReference type="InterPro" id="IPR000843">
    <property type="entry name" value="HTH_LacI"/>
</dbReference>
<evidence type="ECO:0000256" key="3">
    <source>
        <dbReference type="ARBA" id="ARBA00023163"/>
    </source>
</evidence>
<dbReference type="SUPFAM" id="SSF47413">
    <property type="entry name" value="lambda repressor-like DNA-binding domains"/>
    <property type="match status" value="1"/>
</dbReference>
<dbReference type="SUPFAM" id="SSF53822">
    <property type="entry name" value="Periplasmic binding protein-like I"/>
    <property type="match status" value="1"/>
</dbReference>
<dbReference type="Pfam" id="PF00356">
    <property type="entry name" value="LacI"/>
    <property type="match status" value="1"/>
</dbReference>
<reference evidence="5 6" key="1">
    <citation type="submission" date="2019-09" db="EMBL/GenBank/DDBJ databases">
        <title>Characterization of the phylogenetic diversity of two novel species belonging to the genus Bifidobacterium: Bifidobacterium cebidarum sp. nov. and Bifidobacterium leontopitheci sp. nov.</title>
        <authorList>
            <person name="Lugli G.A."/>
            <person name="Duranti S."/>
            <person name="Milani C."/>
            <person name="Turroni F."/>
            <person name="Ventura M."/>
        </authorList>
    </citation>
    <scope>NUCLEOTIDE SEQUENCE [LARGE SCALE GENOMIC DNA]</scope>
    <source>
        <strain evidence="5 6">DSM 100238</strain>
    </source>
</reference>
<dbReference type="GO" id="GO:0003700">
    <property type="term" value="F:DNA-binding transcription factor activity"/>
    <property type="evidence" value="ECO:0007669"/>
    <property type="project" value="TreeGrafter"/>
</dbReference>
<dbReference type="EMBL" id="WBSO01000004">
    <property type="protein sequence ID" value="KAB8299480.1"/>
    <property type="molecule type" value="Genomic_DNA"/>
</dbReference>
<dbReference type="Proteomes" id="UP000440041">
    <property type="component" value="Unassembled WGS sequence"/>
</dbReference>
<evidence type="ECO:0000313" key="6">
    <source>
        <dbReference type="Proteomes" id="UP000440041"/>
    </source>
</evidence>
<comment type="caution">
    <text evidence="5">The sequence shown here is derived from an EMBL/GenBank/DDBJ whole genome shotgun (WGS) entry which is preliminary data.</text>
</comment>
<dbReference type="PROSITE" id="PS50932">
    <property type="entry name" value="HTH_LACI_2"/>
    <property type="match status" value="1"/>
</dbReference>
<evidence type="ECO:0000256" key="1">
    <source>
        <dbReference type="ARBA" id="ARBA00023015"/>
    </source>
</evidence>
<keyword evidence="6" id="KW-1185">Reference proteome</keyword>
<dbReference type="OrthoDB" id="59108at2"/>
<dbReference type="InterPro" id="IPR028082">
    <property type="entry name" value="Peripla_BP_I"/>
</dbReference>
<dbReference type="Gene3D" id="3.40.50.2300">
    <property type="match status" value="2"/>
</dbReference>
<dbReference type="InterPro" id="IPR046335">
    <property type="entry name" value="LacI/GalR-like_sensor"/>
</dbReference>
<protein>
    <submittedName>
        <fullName evidence="5">LacI family transcriptional regulator</fullName>
    </submittedName>
</protein>
<dbReference type="RefSeq" id="WP_152355504.1">
    <property type="nucleotide sequence ID" value="NZ_JBHLXF010000037.1"/>
</dbReference>
<dbReference type="SMART" id="SM00354">
    <property type="entry name" value="HTH_LACI"/>
    <property type="match status" value="1"/>
</dbReference>
<accession>A0A6A2V930</accession>
<dbReference type="CDD" id="cd06267">
    <property type="entry name" value="PBP1_LacI_sugar_binding-like"/>
    <property type="match status" value="1"/>
</dbReference>
<organism evidence="5 6">
    <name type="scientific">Bifidobacterium apri</name>
    <dbReference type="NCBI Taxonomy" id="1769423"/>
    <lineage>
        <taxon>Bacteria</taxon>
        <taxon>Bacillati</taxon>
        <taxon>Actinomycetota</taxon>
        <taxon>Actinomycetes</taxon>
        <taxon>Bifidobacteriales</taxon>
        <taxon>Bifidobacteriaceae</taxon>
        <taxon>Bifidobacterium</taxon>
    </lineage>
</organism>
<dbReference type="PANTHER" id="PTHR30146:SF109">
    <property type="entry name" value="HTH-TYPE TRANSCRIPTIONAL REGULATOR GALS"/>
    <property type="match status" value="1"/>
</dbReference>
<evidence type="ECO:0000313" key="5">
    <source>
        <dbReference type="EMBL" id="KAB8299480.1"/>
    </source>
</evidence>
<dbReference type="InterPro" id="IPR010982">
    <property type="entry name" value="Lambda_DNA-bd_dom_sf"/>
</dbReference>
<dbReference type="Gene3D" id="1.10.260.40">
    <property type="entry name" value="lambda repressor-like DNA-binding domains"/>
    <property type="match status" value="1"/>
</dbReference>